<protein>
    <recommendedName>
        <fullName evidence="11">DNA polymerase III PolC-type</fullName>
        <shortName evidence="11">PolIII</shortName>
        <ecNumber evidence="11">2.7.7.7</ecNumber>
    </recommendedName>
</protein>
<keyword evidence="9 11" id="KW-0239">DNA-directed DNA polymerase</keyword>
<sequence length="1437" mass="164616">MHKLPSVLASVQKFDNLEVQEILANVRDCDYYREGTDIVISLFLNGGLRIGLIEKIYDFNQRNNGLKFNIQIELEKLDRELIQIYVHSFLKTVDAQILLKAWTRNDFLFDKNTLVIRYITENEKSEWLKVQNKLIQYFNEALYVYLQEVKYELNEEYHQVLKEQQMKYQEAAIKAEKQHLEQQKQQPTPYKTSYSSKYEPSFKDQATAIAKLVAEDQTAVIEGEIFTVKKDVLRSGSLLFTFGVTDYTSSIFVKQYAKADAQTDLDDIKVGDWIRMKINLENYSYDGKIQLSGKLRQWSKINSKKSQRSDLNENKRVEFCVHSKMTAFDGLISASDLIKKVTDYGHSAVAITDRYNVQMFPEIMKNLKGSNIKPIYGIEFEKLPDEIPAVLNPSDKPLLNTRYIVFDLETTGLYAQNEDVIEFGAVVYENNVVVENKQFFIKPTKAITPKISELTSITAKDVENAVDQKTGLQMIVDYIKDDPLVAHNGINFDFTFLNTKLEQYGLPLLTNPIIDTMVISRAINEGYKSNTLEYICKKNKITYDREDAHRADYDAKVLTDVWNVFINRLSELGCHKINEINQVLQNKNLRSKSRGDFVLVYAKNQTGIRDIYELVSLSHSKQFFDRPTLFESDLLKFRDNLLVANSPIESDVLNAAISKDDHILETTIAKYDFITIAPVSGLQHEIKALNIKPHEVEIALERIIKFAQKAQKDVIAVSNAYYLDPVEEQYHEVYIHIPVLNRRKHRFYKYNCGPVAHFRTTDEMLEEFSFLNDGQLIQDIVINNTQKIASQIDMGIEPLKKKLYPPHIDGVNDKVTQTVYDNAHRIYGENLPEIVEKQIQKELNSIIGNGYAVVYWISHLLVEKSIKDGYVVGSRGSVGSSLVATFLNITDVNALPPHYLCKHCKYSDFDIDKLQFEDGFDLQDKVCPKCGEMMSGEGHQIPFETFLGFNGDKVPDIDLNFSGVYQNKAHNFIKEMFGESKAFRAGTISTVAEKTSFGNVKAYFEEIEKDATNAEVERYAIKCQDVKRTTGQHPGGIVVVPEDMSVFDFTPYNYPADDTTQDWYTTHFAFEYIHDNLLKFDILGHDNPTALRMLKDLTGVDEKDIPNNDPKTMSLFNSLEALGITPDDLLGETTGAISIPEFGTKFVREMLKDTNPQSFADLIRISGLSHGTDVWLGNAKELIDSGKTLKDVIGCRDDIMVYLINHGIEPLLSFKIMEDVRKGKQIKPEAQAVLRDNKIPEWYIESCNKIKYMFPKAHATAYVMHAWKFAWYKINYPLEYYATYFSIRPPVFDVKVMTAGYSAVKERYLEISKLLNNPKTKGTVSNKDKDLLPIYEIALEMYARGYTLKMIDLEKSEIDTFVIDKEEKAIYCPFSSLDGLGLSVAESIVQARKEAPFTSIEDLTKRTKITKTHIQTLKDYKVLDSLSESNQMSLFDF</sequence>
<keyword evidence="3 11" id="KW-0808">Transferase</keyword>
<dbReference type="Pfam" id="PF02811">
    <property type="entry name" value="PHP"/>
    <property type="match status" value="1"/>
</dbReference>
<dbReference type="Pfam" id="PF14579">
    <property type="entry name" value="HHH_6"/>
    <property type="match status" value="1"/>
</dbReference>
<dbReference type="Pfam" id="PF00929">
    <property type="entry name" value="RNase_T"/>
    <property type="match status" value="1"/>
</dbReference>
<dbReference type="InterPro" id="IPR012337">
    <property type="entry name" value="RNaseH-like_sf"/>
</dbReference>
<dbReference type="Gene3D" id="6.10.140.1510">
    <property type="match status" value="1"/>
</dbReference>
<dbReference type="RefSeq" id="WP_353289869.1">
    <property type="nucleotide sequence ID" value="NZ_BAABQM010000002.1"/>
</dbReference>
<evidence type="ECO:0000259" key="13">
    <source>
        <dbReference type="SMART" id="SM00479"/>
    </source>
</evidence>
<comment type="function">
    <text evidence="1 11">Required for replicative DNA synthesis. This DNA polymerase also exhibits 3' to 5' exonuclease activity.</text>
</comment>
<dbReference type="InterPro" id="IPR016195">
    <property type="entry name" value="Pol/histidinol_Pase-like"/>
</dbReference>
<accession>A0ABP9U5U0</accession>
<dbReference type="CDD" id="cd04484">
    <property type="entry name" value="polC_OBF"/>
    <property type="match status" value="1"/>
</dbReference>
<comment type="similarity">
    <text evidence="11">Belongs to the DNA polymerase type-C family. PolC subfamily.</text>
</comment>
<dbReference type="Gene3D" id="3.20.20.140">
    <property type="entry name" value="Metal-dependent hydrolases"/>
    <property type="match status" value="2"/>
</dbReference>
<evidence type="ECO:0000313" key="15">
    <source>
        <dbReference type="EMBL" id="GAA5414708.1"/>
    </source>
</evidence>
<dbReference type="PANTHER" id="PTHR32294:SF5">
    <property type="entry name" value="DNA POLYMERASE III POLC-TYPE"/>
    <property type="match status" value="1"/>
</dbReference>
<dbReference type="Gene3D" id="3.30.1900.20">
    <property type="match status" value="2"/>
</dbReference>
<comment type="catalytic activity">
    <reaction evidence="10 11">
        <text>DNA(n) + a 2'-deoxyribonucleoside 5'-triphosphate = DNA(n+1) + diphosphate</text>
        <dbReference type="Rhea" id="RHEA:22508"/>
        <dbReference type="Rhea" id="RHEA-COMP:17339"/>
        <dbReference type="Rhea" id="RHEA-COMP:17340"/>
        <dbReference type="ChEBI" id="CHEBI:33019"/>
        <dbReference type="ChEBI" id="CHEBI:61560"/>
        <dbReference type="ChEBI" id="CHEBI:173112"/>
        <dbReference type="EC" id="2.7.7.7"/>
    </reaction>
</comment>
<dbReference type="HAMAP" id="MF_00356">
    <property type="entry name" value="DNApol_PolC"/>
    <property type="match status" value="1"/>
</dbReference>
<dbReference type="SUPFAM" id="SSF53098">
    <property type="entry name" value="Ribonuclease H-like"/>
    <property type="match status" value="1"/>
</dbReference>
<evidence type="ECO:0000256" key="6">
    <source>
        <dbReference type="ARBA" id="ARBA00022722"/>
    </source>
</evidence>
<evidence type="ECO:0000256" key="4">
    <source>
        <dbReference type="ARBA" id="ARBA00022695"/>
    </source>
</evidence>
<reference evidence="15" key="1">
    <citation type="submission" date="2024-02" db="EMBL/GenBank/DDBJ databases">
        <title>Draft genome sequence of new strains in genus Ureaplasma.</title>
        <authorList>
            <person name="Nakajima Y."/>
            <person name="Segawa T."/>
        </authorList>
    </citation>
    <scope>NUCLEOTIDE SEQUENCE [LARGE SCALE GENOMIC DNA]</scope>
    <source>
        <strain evidence="15">OM1</strain>
    </source>
</reference>
<evidence type="ECO:0000256" key="12">
    <source>
        <dbReference type="SAM" id="MobiDB-lite"/>
    </source>
</evidence>
<dbReference type="SUPFAM" id="SSF89550">
    <property type="entry name" value="PHP domain-like"/>
    <property type="match status" value="1"/>
</dbReference>
<dbReference type="SUPFAM" id="SSF160975">
    <property type="entry name" value="AF1531-like"/>
    <property type="match status" value="1"/>
</dbReference>
<keyword evidence="7 11" id="KW-0378">Hydrolase</keyword>
<feature type="domain" description="Polymerase/histidinol phosphatase N-terminal" evidence="14">
    <location>
        <begin position="317"/>
        <end position="384"/>
    </location>
</feature>
<dbReference type="CDD" id="cd06127">
    <property type="entry name" value="DEDDh"/>
    <property type="match status" value="1"/>
</dbReference>
<evidence type="ECO:0000256" key="11">
    <source>
        <dbReference type="HAMAP-Rule" id="MF_00356"/>
    </source>
</evidence>
<dbReference type="InterPro" id="IPR013520">
    <property type="entry name" value="Ribonucl_H"/>
</dbReference>
<comment type="caution">
    <text evidence="15">The sequence shown here is derived from an EMBL/GenBank/DDBJ whole genome shotgun (WGS) entry which is preliminary data.</text>
</comment>
<dbReference type="PANTHER" id="PTHR32294">
    <property type="entry name" value="DNA POLYMERASE III SUBUNIT ALPHA"/>
    <property type="match status" value="1"/>
</dbReference>
<dbReference type="Gene3D" id="2.40.50.140">
    <property type="entry name" value="Nucleic acid-binding proteins"/>
    <property type="match status" value="1"/>
</dbReference>
<feature type="region of interest" description="Disordered" evidence="12">
    <location>
        <begin position="178"/>
        <end position="197"/>
    </location>
</feature>
<dbReference type="Pfam" id="PF17657">
    <property type="entry name" value="DNA_pol3_finger"/>
    <property type="match status" value="1"/>
</dbReference>
<keyword evidence="16" id="KW-1185">Reference proteome</keyword>
<evidence type="ECO:0000256" key="3">
    <source>
        <dbReference type="ARBA" id="ARBA00022679"/>
    </source>
</evidence>
<feature type="compositionally biased region" description="Polar residues" evidence="12">
    <location>
        <begin position="183"/>
        <end position="197"/>
    </location>
</feature>
<dbReference type="EMBL" id="BAABQM010000002">
    <property type="protein sequence ID" value="GAA5414708.1"/>
    <property type="molecule type" value="Genomic_DNA"/>
</dbReference>
<evidence type="ECO:0000256" key="10">
    <source>
        <dbReference type="ARBA" id="ARBA00049244"/>
    </source>
</evidence>
<evidence type="ECO:0000256" key="7">
    <source>
        <dbReference type="ARBA" id="ARBA00022801"/>
    </source>
</evidence>
<dbReference type="Gene3D" id="1.10.150.870">
    <property type="match status" value="1"/>
</dbReference>
<evidence type="ECO:0000256" key="1">
    <source>
        <dbReference type="ARBA" id="ARBA00003452"/>
    </source>
</evidence>
<organism evidence="15 16">
    <name type="scientific">Ureaplasma ceti</name>
    <dbReference type="NCBI Taxonomy" id="3119530"/>
    <lineage>
        <taxon>Bacteria</taxon>
        <taxon>Bacillati</taxon>
        <taxon>Mycoplasmatota</taxon>
        <taxon>Mycoplasmoidales</taxon>
        <taxon>Mycoplasmoidaceae</taxon>
        <taxon>Ureaplasma</taxon>
    </lineage>
</organism>
<dbReference type="InterPro" id="IPR040982">
    <property type="entry name" value="DNA_pol3_finger"/>
</dbReference>
<dbReference type="EC" id="2.7.7.7" evidence="11"/>
<dbReference type="InterPro" id="IPR044923">
    <property type="entry name" value="PolC_middle_finger_sf"/>
</dbReference>
<dbReference type="InterPro" id="IPR011708">
    <property type="entry name" value="DNA_pol3_alpha_NTPase_dom"/>
</dbReference>
<dbReference type="InterPro" id="IPR004805">
    <property type="entry name" value="DnaE2/DnaE/PolC"/>
</dbReference>
<keyword evidence="8 11" id="KW-0269">Exonuclease</keyword>
<dbReference type="InterPro" id="IPR012340">
    <property type="entry name" value="NA-bd_OB-fold"/>
</dbReference>
<feature type="domain" description="Exonuclease" evidence="13">
    <location>
        <begin position="402"/>
        <end position="571"/>
    </location>
</feature>
<dbReference type="SMART" id="SM00479">
    <property type="entry name" value="EXOIII"/>
    <property type="match status" value="1"/>
</dbReference>
<evidence type="ECO:0000259" key="14">
    <source>
        <dbReference type="SMART" id="SM00481"/>
    </source>
</evidence>
<dbReference type="InterPro" id="IPR003141">
    <property type="entry name" value="Pol/His_phosphatase_N"/>
</dbReference>
<dbReference type="Pfam" id="PF07733">
    <property type="entry name" value="DNA_pol3_alpha"/>
    <property type="match status" value="2"/>
</dbReference>
<name>A0ABP9U5U0_9BACT</name>
<dbReference type="SMART" id="SM00481">
    <property type="entry name" value="POLIIIAc"/>
    <property type="match status" value="1"/>
</dbReference>
<dbReference type="InterPro" id="IPR029460">
    <property type="entry name" value="DNAPol_HHH"/>
</dbReference>
<comment type="subcellular location">
    <subcellularLocation>
        <location evidence="11">Cytoplasm</location>
    </subcellularLocation>
</comment>
<evidence type="ECO:0000256" key="5">
    <source>
        <dbReference type="ARBA" id="ARBA00022705"/>
    </source>
</evidence>
<gene>
    <name evidence="11" type="primary">polC</name>
    <name evidence="15" type="ORF">UREOM_4190</name>
</gene>
<keyword evidence="6 11" id="KW-0540">Nuclease</keyword>
<dbReference type="InterPro" id="IPR036397">
    <property type="entry name" value="RNaseH_sf"/>
</dbReference>
<evidence type="ECO:0000256" key="9">
    <source>
        <dbReference type="ARBA" id="ARBA00022932"/>
    </source>
</evidence>
<dbReference type="NCBIfam" id="TIGR01405">
    <property type="entry name" value="polC_Gram_pos"/>
    <property type="match status" value="1"/>
</dbReference>
<keyword evidence="5 11" id="KW-0235">DNA replication</keyword>
<dbReference type="NCBIfam" id="NF001688">
    <property type="entry name" value="PRK00448.1"/>
    <property type="match status" value="1"/>
</dbReference>
<keyword evidence="2 11" id="KW-0963">Cytoplasm</keyword>
<evidence type="ECO:0000256" key="2">
    <source>
        <dbReference type="ARBA" id="ARBA00022490"/>
    </source>
</evidence>
<proteinExistence type="inferred from homology"/>
<dbReference type="InterPro" id="IPR006054">
    <property type="entry name" value="DnaQ"/>
</dbReference>
<dbReference type="InterPro" id="IPR004013">
    <property type="entry name" value="PHP_dom"/>
</dbReference>
<evidence type="ECO:0000256" key="8">
    <source>
        <dbReference type="ARBA" id="ARBA00022839"/>
    </source>
</evidence>
<dbReference type="InterPro" id="IPR006308">
    <property type="entry name" value="Pol_III_a_PolC-type_gram_pos"/>
</dbReference>
<dbReference type="Gene3D" id="1.10.150.700">
    <property type="entry name" value="PolC, middle finger domain"/>
    <property type="match status" value="1"/>
</dbReference>
<keyword evidence="4 11" id="KW-0548">Nucleotidyltransferase</keyword>
<dbReference type="NCBIfam" id="TIGR00573">
    <property type="entry name" value="dnaq"/>
    <property type="match status" value="1"/>
</dbReference>
<dbReference type="Proteomes" id="UP001449582">
    <property type="component" value="Unassembled WGS sequence"/>
</dbReference>
<dbReference type="Gene3D" id="3.30.420.10">
    <property type="entry name" value="Ribonuclease H-like superfamily/Ribonuclease H"/>
    <property type="match status" value="1"/>
</dbReference>
<evidence type="ECO:0000313" key="16">
    <source>
        <dbReference type="Proteomes" id="UP001449582"/>
    </source>
</evidence>